<dbReference type="AlphaFoldDB" id="C7IYL4"/>
<evidence type="ECO:0000259" key="1">
    <source>
        <dbReference type="Pfam" id="PF03101"/>
    </source>
</evidence>
<sequence>MACHNNMVVVRYSAEALSAYQHVITQTFGSKEEIVDFYNNYARGKGFSTRKCYLERIKGTKQVCLRKLVCSRQGFREGTLSLFAPSPSWVSRRRSLSAIRSARRDGRGWGFLRFVVERGRLPLSSSLGVVPLGAGWRWCLASWCRACFASRGAQLQYTEPLTVSHEMAAQQAVRFLQAKYGFAVHDYNFEMLLSYRRIASSTVDAAITAAACLASYA</sequence>
<organism evidence="2 3">
    <name type="scientific">Oryza sativa subsp. japonica</name>
    <name type="common">Rice</name>
    <dbReference type="NCBI Taxonomy" id="39947"/>
    <lineage>
        <taxon>Eukaryota</taxon>
        <taxon>Viridiplantae</taxon>
        <taxon>Streptophyta</taxon>
        <taxon>Embryophyta</taxon>
        <taxon>Tracheophyta</taxon>
        <taxon>Spermatophyta</taxon>
        <taxon>Magnoliopsida</taxon>
        <taxon>Liliopsida</taxon>
        <taxon>Poales</taxon>
        <taxon>Poaceae</taxon>
        <taxon>BOP clade</taxon>
        <taxon>Oryzoideae</taxon>
        <taxon>Oryzeae</taxon>
        <taxon>Oryzinae</taxon>
        <taxon>Oryza</taxon>
        <taxon>Oryza sativa</taxon>
    </lineage>
</organism>
<dbReference type="KEGG" id="dosa:Os02g0470700"/>
<protein>
    <submittedName>
        <fullName evidence="2">Os02g0470700 protein</fullName>
    </submittedName>
</protein>
<reference evidence="3" key="2">
    <citation type="journal article" date="2008" name="Nucleic Acids Res.">
        <title>The rice annotation project database (RAP-DB): 2008 update.</title>
        <authorList>
            <consortium name="The rice annotation project (RAP)"/>
        </authorList>
    </citation>
    <scope>GENOME REANNOTATION</scope>
    <source>
        <strain evidence="3">cv. Nipponbare</strain>
    </source>
</reference>
<feature type="domain" description="FAR1" evidence="1">
    <location>
        <begin position="36"/>
        <end position="78"/>
    </location>
</feature>
<dbReference type="InterPro" id="IPR004330">
    <property type="entry name" value="FAR1_DNA_bnd_dom"/>
</dbReference>
<reference evidence="2 3" key="1">
    <citation type="journal article" date="2005" name="Nature">
        <title>The map-based sequence of the rice genome.</title>
        <authorList>
            <consortium name="International rice genome sequencing project (IRGSP)"/>
            <person name="Matsumoto T."/>
            <person name="Wu J."/>
            <person name="Kanamori H."/>
            <person name="Katayose Y."/>
            <person name="Fujisawa M."/>
            <person name="Namiki N."/>
            <person name="Mizuno H."/>
            <person name="Yamamoto K."/>
            <person name="Antonio B.A."/>
            <person name="Baba T."/>
            <person name="Sakata K."/>
            <person name="Nagamura Y."/>
            <person name="Aoki H."/>
            <person name="Arikawa K."/>
            <person name="Arita K."/>
            <person name="Bito T."/>
            <person name="Chiden Y."/>
            <person name="Fujitsuka N."/>
            <person name="Fukunaka R."/>
            <person name="Hamada M."/>
            <person name="Harada C."/>
            <person name="Hayashi A."/>
            <person name="Hijishita S."/>
            <person name="Honda M."/>
            <person name="Hosokawa S."/>
            <person name="Ichikawa Y."/>
            <person name="Idonuma A."/>
            <person name="Iijima M."/>
            <person name="Ikeda M."/>
            <person name="Ikeno M."/>
            <person name="Ito K."/>
            <person name="Ito S."/>
            <person name="Ito T."/>
            <person name="Ito Y."/>
            <person name="Ito Y."/>
            <person name="Iwabuchi A."/>
            <person name="Kamiya K."/>
            <person name="Karasawa W."/>
            <person name="Kurita K."/>
            <person name="Katagiri S."/>
            <person name="Kikuta A."/>
            <person name="Kobayashi H."/>
            <person name="Kobayashi N."/>
            <person name="Machita K."/>
            <person name="Maehara T."/>
            <person name="Masukawa M."/>
            <person name="Mizubayashi T."/>
            <person name="Mukai Y."/>
            <person name="Nagasaki H."/>
            <person name="Nagata Y."/>
            <person name="Naito S."/>
            <person name="Nakashima M."/>
            <person name="Nakama Y."/>
            <person name="Nakamichi Y."/>
            <person name="Nakamura M."/>
            <person name="Meguro A."/>
            <person name="Negishi M."/>
            <person name="Ohta I."/>
            <person name="Ohta T."/>
            <person name="Okamoto M."/>
            <person name="Ono N."/>
            <person name="Saji S."/>
            <person name="Sakaguchi M."/>
            <person name="Sakai K."/>
            <person name="Shibata M."/>
            <person name="Shimokawa T."/>
            <person name="Song J."/>
            <person name="Takazaki Y."/>
            <person name="Terasawa K."/>
            <person name="Tsugane M."/>
            <person name="Tsuji K."/>
            <person name="Ueda S."/>
            <person name="Waki K."/>
            <person name="Yamagata H."/>
            <person name="Yamamoto M."/>
            <person name="Yamamoto S."/>
            <person name="Yamane H."/>
            <person name="Yoshiki S."/>
            <person name="Yoshihara R."/>
            <person name="Yukawa K."/>
            <person name="Zhong H."/>
            <person name="Yano M."/>
            <person name="Yuan Q."/>
            <person name="Ouyang S."/>
            <person name="Liu J."/>
            <person name="Jones K.M."/>
            <person name="Gansberger K."/>
            <person name="Moffat K."/>
            <person name="Hill J."/>
            <person name="Bera J."/>
            <person name="Fadrosh D."/>
            <person name="Jin S."/>
            <person name="Johri S."/>
            <person name="Kim M."/>
            <person name="Overton L."/>
            <person name="Reardon M."/>
            <person name="Tsitrin T."/>
            <person name="Vuong H."/>
            <person name="Weaver B."/>
            <person name="Ciecko A."/>
            <person name="Tallon L."/>
            <person name="Jackson J."/>
            <person name="Pai G."/>
            <person name="Aken S.V."/>
            <person name="Utterback T."/>
            <person name="Reidmuller S."/>
            <person name="Feldblyum T."/>
            <person name="Hsiao J."/>
            <person name="Zismann V."/>
            <person name="Iobst S."/>
            <person name="de Vazeille A.R."/>
            <person name="Buell C.R."/>
            <person name="Ying K."/>
            <person name="Li Y."/>
            <person name="Lu T."/>
            <person name="Huang Y."/>
            <person name="Zhao Q."/>
            <person name="Feng Q."/>
            <person name="Zhang L."/>
            <person name="Zhu J."/>
            <person name="Weng Q."/>
            <person name="Mu J."/>
            <person name="Lu Y."/>
            <person name="Fan D."/>
            <person name="Liu Y."/>
            <person name="Guan J."/>
            <person name="Zhang Y."/>
            <person name="Yu S."/>
            <person name="Liu X."/>
            <person name="Zhang Y."/>
            <person name="Hong G."/>
            <person name="Han B."/>
            <person name="Choisne N."/>
            <person name="Demange N."/>
            <person name="Orjeda G."/>
            <person name="Samain S."/>
            <person name="Cattolico L."/>
            <person name="Pelletier E."/>
            <person name="Couloux A."/>
            <person name="Segurens B."/>
            <person name="Wincker P."/>
            <person name="D'Hont A."/>
            <person name="Scarpelli C."/>
            <person name="Weissenbach J."/>
            <person name="Salanoubat M."/>
            <person name="Quetier F."/>
            <person name="Yu Y."/>
            <person name="Kim H.R."/>
            <person name="Rambo T."/>
            <person name="Currie J."/>
            <person name="Collura K."/>
            <person name="Luo M."/>
            <person name="Yang T."/>
            <person name="Ammiraju J.S.S."/>
            <person name="Engler F."/>
            <person name="Soderlund C."/>
            <person name="Wing R.A."/>
            <person name="Palmer L.E."/>
            <person name="de la Bastide M."/>
            <person name="Spiegel L."/>
            <person name="Nascimento L."/>
            <person name="Zutavern T."/>
            <person name="O'Shaughnessy A."/>
            <person name="Dike S."/>
            <person name="Dedhia N."/>
            <person name="Preston R."/>
            <person name="Balija V."/>
            <person name="McCombie W.R."/>
            <person name="Chow T."/>
            <person name="Chen H."/>
            <person name="Chung M."/>
            <person name="Chen C."/>
            <person name="Shaw J."/>
            <person name="Wu H."/>
            <person name="Hsiao K."/>
            <person name="Chao Y."/>
            <person name="Chu M."/>
            <person name="Cheng C."/>
            <person name="Hour A."/>
            <person name="Lee P."/>
            <person name="Lin S."/>
            <person name="Lin Y."/>
            <person name="Liou J."/>
            <person name="Liu S."/>
            <person name="Hsing Y."/>
            <person name="Raghuvanshi S."/>
            <person name="Mohanty A."/>
            <person name="Bharti A.K."/>
            <person name="Gaur A."/>
            <person name="Gupta V."/>
            <person name="Kumar D."/>
            <person name="Ravi V."/>
            <person name="Vij S."/>
            <person name="Kapur A."/>
            <person name="Khurana P."/>
            <person name="Khurana P."/>
            <person name="Khurana J.P."/>
            <person name="Tyagi A.K."/>
            <person name="Gaikwad K."/>
            <person name="Singh A."/>
            <person name="Dalal V."/>
            <person name="Srivastava S."/>
            <person name="Dixit A."/>
            <person name="Pal A.K."/>
            <person name="Ghazi I.A."/>
            <person name="Yadav M."/>
            <person name="Pandit A."/>
            <person name="Bhargava A."/>
            <person name="Sureshbabu K."/>
            <person name="Batra K."/>
            <person name="Sharma T.R."/>
            <person name="Mohapatra T."/>
            <person name="Singh N.K."/>
            <person name="Messing J."/>
            <person name="Nelson A.B."/>
            <person name="Fuks G."/>
            <person name="Kavchok S."/>
            <person name="Keizer G."/>
            <person name="Linton E."/>
            <person name="Llaca V."/>
            <person name="Song R."/>
            <person name="Tanyolac B."/>
            <person name="Young S."/>
            <person name="Ho-Il K."/>
            <person name="Hahn J.H."/>
            <person name="Sangsakoo G."/>
            <person name="Vanavichit A."/>
            <person name="de Mattos Luiz.A.T."/>
            <person name="Zimmer P.D."/>
            <person name="Malone G."/>
            <person name="Dellagostin O."/>
            <person name="de Oliveira A.C."/>
            <person name="Bevan M."/>
            <person name="Bancroft I."/>
            <person name="Minx P."/>
            <person name="Cordum H."/>
            <person name="Wilson R."/>
            <person name="Cheng Z."/>
            <person name="Jin W."/>
            <person name="Jiang J."/>
            <person name="Leong S.A."/>
            <person name="Iwama H."/>
            <person name="Gojobori T."/>
            <person name="Itoh T."/>
            <person name="Niimura Y."/>
            <person name="Fujii Y."/>
            <person name="Habara T."/>
            <person name="Sakai H."/>
            <person name="Sato Y."/>
            <person name="Wilson G."/>
            <person name="Kumar K."/>
            <person name="McCouch S."/>
            <person name="Juretic N."/>
            <person name="Hoen D."/>
            <person name="Wright S."/>
            <person name="Bruskiewich R."/>
            <person name="Bureau T."/>
            <person name="Miyao A."/>
            <person name="Hirochika H."/>
            <person name="Nishikawa T."/>
            <person name="Kadowaki K."/>
            <person name="Sugiura M."/>
            <person name="Burr B."/>
            <person name="Sasaki T."/>
        </authorList>
    </citation>
    <scope>NUCLEOTIDE SEQUENCE [LARGE SCALE GENOMIC DNA]</scope>
    <source>
        <strain evidence="3">cv. Nipponbare</strain>
    </source>
</reference>
<name>C7IYL4_ORYSJ</name>
<evidence type="ECO:0000313" key="2">
    <source>
        <dbReference type="EMBL" id="BAH91688.1"/>
    </source>
</evidence>
<proteinExistence type="predicted"/>
<gene>
    <name evidence="2" type="ordered locus">Os02g0470700</name>
</gene>
<dbReference type="PANTHER" id="PTHR46328:SF40">
    <property type="entry name" value="FAR1 DOMAIN-CONTAINING PROTEIN"/>
    <property type="match status" value="1"/>
</dbReference>
<dbReference type="Proteomes" id="UP000000763">
    <property type="component" value="Chromosome 2"/>
</dbReference>
<dbReference type="Pfam" id="PF03101">
    <property type="entry name" value="FAR1"/>
    <property type="match status" value="1"/>
</dbReference>
<accession>C7IYL4</accession>
<dbReference type="PANTHER" id="PTHR46328">
    <property type="entry name" value="FAR-RED IMPAIRED RESPONSIVE (FAR1) FAMILY PROTEIN-RELATED"/>
    <property type="match status" value="1"/>
</dbReference>
<evidence type="ECO:0000313" key="3">
    <source>
        <dbReference type="Proteomes" id="UP000000763"/>
    </source>
</evidence>
<dbReference type="EMBL" id="AP008208">
    <property type="protein sequence ID" value="BAH91688.1"/>
    <property type="molecule type" value="Genomic_DNA"/>
</dbReference>